<dbReference type="Proteomes" id="UP001180754">
    <property type="component" value="Unassembled WGS sequence"/>
</dbReference>
<dbReference type="EMBL" id="JAVRFD010000022">
    <property type="protein sequence ID" value="MDT0547786.1"/>
    <property type="molecule type" value="Genomic_DNA"/>
</dbReference>
<name>A0ABU2XPE5_9ACTN</name>
<dbReference type="RefSeq" id="WP_311728323.1">
    <property type="nucleotide sequence ID" value="NZ_JAVRFD010000022.1"/>
</dbReference>
<organism evidence="1 2">
    <name type="scientific">Streptomyces lonegramiae</name>
    <dbReference type="NCBI Taxonomy" id="3075524"/>
    <lineage>
        <taxon>Bacteria</taxon>
        <taxon>Bacillati</taxon>
        <taxon>Actinomycetota</taxon>
        <taxon>Actinomycetes</taxon>
        <taxon>Kitasatosporales</taxon>
        <taxon>Streptomycetaceae</taxon>
        <taxon>Streptomyces</taxon>
    </lineage>
</organism>
<accession>A0ABU2XPE5</accession>
<proteinExistence type="predicted"/>
<reference evidence="1" key="1">
    <citation type="submission" date="2024-05" db="EMBL/GenBank/DDBJ databases">
        <title>30 novel species of actinomycetes from the DSMZ collection.</title>
        <authorList>
            <person name="Nouioui I."/>
        </authorList>
    </citation>
    <scope>NUCLEOTIDE SEQUENCE</scope>
    <source>
        <strain evidence="1">DSM 41529</strain>
    </source>
</reference>
<evidence type="ECO:0000313" key="2">
    <source>
        <dbReference type="Proteomes" id="UP001180754"/>
    </source>
</evidence>
<gene>
    <name evidence="1" type="ORF">RND15_34600</name>
</gene>
<sequence length="52" mass="6089">MLHHEFQAARQAAVLARAAQRRLVREAERDARAAVRTTSDSRKRYFLRSRHA</sequence>
<keyword evidence="2" id="KW-1185">Reference proteome</keyword>
<protein>
    <submittedName>
        <fullName evidence="1">Uncharacterized protein</fullName>
    </submittedName>
</protein>
<evidence type="ECO:0000313" key="1">
    <source>
        <dbReference type="EMBL" id="MDT0547786.1"/>
    </source>
</evidence>
<comment type="caution">
    <text evidence="1">The sequence shown here is derived from an EMBL/GenBank/DDBJ whole genome shotgun (WGS) entry which is preliminary data.</text>
</comment>